<reference evidence="2 3" key="1">
    <citation type="journal article" date="2015" name="Genome Announc.">
        <title>Next-Generation Whole-Genome Sequencing of Eight Strains of Bacillus cereus, Isolated from Food.</title>
        <authorList>
            <person name="Krawczyk A.O."/>
            <person name="de Jong A."/>
            <person name="Eijlander R.T."/>
            <person name="Berendsen E.M."/>
            <person name="Holsappel S."/>
            <person name="Wells-Bennik M.H."/>
            <person name="Kuipers O.P."/>
        </authorList>
    </citation>
    <scope>NUCLEOTIDE SEQUENCE [LARGE SCALE GENOMIC DNA]</scope>
    <source>
        <strain evidence="2 3">B4147</strain>
    </source>
</reference>
<accession>A0A0G8CCE1</accession>
<reference evidence="3" key="2">
    <citation type="submission" date="2015-04" db="EMBL/GenBank/DDBJ databases">
        <title>Draft Genome Sequences of Eight Spore-Forming Food Isolates of Bacillus cereus Genome sequencing.</title>
        <authorList>
            <person name="Krawcyk A.O."/>
            <person name="de Jong A."/>
            <person name="Eijlander R.T."/>
            <person name="Berendsen E.M."/>
            <person name="Holsappel S."/>
            <person name="Wells-Bennik M."/>
            <person name="Kuipers O.P."/>
        </authorList>
    </citation>
    <scope>NUCLEOTIDE SEQUENCE [LARGE SCALE GENOMIC DNA]</scope>
    <source>
        <strain evidence="3">B4147</strain>
    </source>
</reference>
<evidence type="ECO:0000313" key="2">
    <source>
        <dbReference type="EMBL" id="KKZ97437.1"/>
    </source>
</evidence>
<evidence type="ECO:0000313" key="3">
    <source>
        <dbReference type="Proteomes" id="UP000035350"/>
    </source>
</evidence>
<keyword evidence="1" id="KW-1133">Transmembrane helix</keyword>
<keyword evidence="1" id="KW-0472">Membrane</keyword>
<gene>
    <name evidence="2" type="ORF">B4147_2963</name>
</gene>
<dbReference type="Proteomes" id="UP000035350">
    <property type="component" value="Unassembled WGS sequence"/>
</dbReference>
<comment type="caution">
    <text evidence="2">The sequence shown here is derived from an EMBL/GenBank/DDBJ whole genome shotgun (WGS) entry which is preliminary data.</text>
</comment>
<dbReference type="AlphaFoldDB" id="A0A0G8CCE1"/>
<keyword evidence="1" id="KW-0812">Transmembrane</keyword>
<proteinExistence type="predicted"/>
<organism evidence="2 3">
    <name type="scientific">Bacillus wiedmannii</name>
    <dbReference type="NCBI Taxonomy" id="1890302"/>
    <lineage>
        <taxon>Bacteria</taxon>
        <taxon>Bacillati</taxon>
        <taxon>Bacillota</taxon>
        <taxon>Bacilli</taxon>
        <taxon>Bacillales</taxon>
        <taxon>Bacillaceae</taxon>
        <taxon>Bacillus</taxon>
        <taxon>Bacillus cereus group</taxon>
    </lineage>
</organism>
<dbReference type="EMBL" id="LCYN01000009">
    <property type="protein sequence ID" value="KKZ97437.1"/>
    <property type="molecule type" value="Genomic_DNA"/>
</dbReference>
<name>A0A0G8CCE1_9BACI</name>
<feature type="transmembrane region" description="Helical" evidence="1">
    <location>
        <begin position="12"/>
        <end position="31"/>
    </location>
</feature>
<protein>
    <submittedName>
        <fullName evidence="2">Uncharacterized protein</fullName>
    </submittedName>
</protein>
<sequence>MIVHHLMNQLDGIFLLISAIYTYLFLMSTHLSENKEK</sequence>
<evidence type="ECO:0000256" key="1">
    <source>
        <dbReference type="SAM" id="Phobius"/>
    </source>
</evidence>